<comment type="caution">
    <text evidence="6">The sequence shown here is derived from an EMBL/GenBank/DDBJ whole genome shotgun (WGS) entry which is preliminary data.</text>
</comment>
<keyword evidence="3 5" id="KW-1133">Transmembrane helix</keyword>
<organism evidence="6 7">
    <name type="scientific">Nocardia nova</name>
    <dbReference type="NCBI Taxonomy" id="37330"/>
    <lineage>
        <taxon>Bacteria</taxon>
        <taxon>Bacillati</taxon>
        <taxon>Actinomycetota</taxon>
        <taxon>Actinomycetes</taxon>
        <taxon>Mycobacteriales</taxon>
        <taxon>Nocardiaceae</taxon>
        <taxon>Nocardia</taxon>
    </lineage>
</organism>
<keyword evidence="4 5" id="KW-0472">Membrane</keyword>
<dbReference type="InterPro" id="IPR035952">
    <property type="entry name" value="Rhomboid-like_sf"/>
</dbReference>
<evidence type="ECO:0000313" key="6">
    <source>
        <dbReference type="EMBL" id="PPJ22057.1"/>
    </source>
</evidence>
<accession>A0A2S5ZWG3</accession>
<feature type="transmembrane region" description="Helical" evidence="5">
    <location>
        <begin position="153"/>
        <end position="170"/>
    </location>
</feature>
<gene>
    <name evidence="6" type="ORF">C5F51_31920</name>
</gene>
<feature type="transmembrane region" description="Helical" evidence="5">
    <location>
        <begin position="199"/>
        <end position="216"/>
    </location>
</feature>
<evidence type="ECO:0000256" key="5">
    <source>
        <dbReference type="SAM" id="Phobius"/>
    </source>
</evidence>
<evidence type="ECO:0000256" key="3">
    <source>
        <dbReference type="ARBA" id="ARBA00022989"/>
    </source>
</evidence>
<name>A0A2S5ZWG3_9NOCA</name>
<feature type="transmembrane region" description="Helical" evidence="5">
    <location>
        <begin position="73"/>
        <end position="106"/>
    </location>
</feature>
<evidence type="ECO:0000256" key="2">
    <source>
        <dbReference type="ARBA" id="ARBA00022692"/>
    </source>
</evidence>
<dbReference type="Proteomes" id="UP000238356">
    <property type="component" value="Unassembled WGS sequence"/>
</dbReference>
<dbReference type="EMBL" id="PSZD01000032">
    <property type="protein sequence ID" value="PPJ22057.1"/>
    <property type="molecule type" value="Genomic_DNA"/>
</dbReference>
<dbReference type="InterPro" id="IPR046862">
    <property type="entry name" value="Rhomboid_2"/>
</dbReference>
<proteinExistence type="predicted"/>
<evidence type="ECO:0008006" key="8">
    <source>
        <dbReference type="Google" id="ProtNLM"/>
    </source>
</evidence>
<feature type="transmembrane region" description="Helical" evidence="5">
    <location>
        <begin position="118"/>
        <end position="138"/>
    </location>
</feature>
<dbReference type="RefSeq" id="WP_030516133.1">
    <property type="nucleotide sequence ID" value="NZ_JADLQW010000019.1"/>
</dbReference>
<feature type="transmembrane region" description="Helical" evidence="5">
    <location>
        <begin position="177"/>
        <end position="193"/>
    </location>
</feature>
<dbReference type="GeneID" id="66724011"/>
<feature type="transmembrane region" description="Helical" evidence="5">
    <location>
        <begin position="35"/>
        <end position="53"/>
    </location>
</feature>
<comment type="subcellular location">
    <subcellularLocation>
        <location evidence="1">Membrane</location>
        <topology evidence="1">Multi-pass membrane protein</topology>
    </subcellularLocation>
</comment>
<keyword evidence="7" id="KW-1185">Reference proteome</keyword>
<evidence type="ECO:0000256" key="1">
    <source>
        <dbReference type="ARBA" id="ARBA00004141"/>
    </source>
</evidence>
<dbReference type="Gene3D" id="1.20.1540.10">
    <property type="entry name" value="Rhomboid-like"/>
    <property type="match status" value="1"/>
</dbReference>
<dbReference type="Pfam" id="PF20401">
    <property type="entry name" value="Rhomboid_2"/>
    <property type="match status" value="1"/>
</dbReference>
<feature type="transmembrane region" description="Helical" evidence="5">
    <location>
        <begin position="228"/>
        <end position="245"/>
    </location>
</feature>
<keyword evidence="2 5" id="KW-0812">Transmembrane</keyword>
<dbReference type="SUPFAM" id="SSF144091">
    <property type="entry name" value="Rhomboid-like"/>
    <property type="match status" value="1"/>
</dbReference>
<dbReference type="GO" id="GO:0016020">
    <property type="term" value="C:membrane"/>
    <property type="evidence" value="ECO:0007669"/>
    <property type="project" value="UniProtKB-SubCell"/>
</dbReference>
<evidence type="ECO:0000313" key="7">
    <source>
        <dbReference type="Proteomes" id="UP000238356"/>
    </source>
</evidence>
<evidence type="ECO:0000256" key="4">
    <source>
        <dbReference type="ARBA" id="ARBA00023136"/>
    </source>
</evidence>
<sequence length="247" mass="26019">MVLLQEPATQSALESGPAQAGRSLTLRDRFKLPMTYSYGALLIAVTVLVSVLSDTQQTRVIQHASTNLHNLLAGRFGTLFSSAFVIGDGTAGALLIPLLVCLLILAEWRFGALSLLRIFIAGHIGATLLVAGGLWVAVSVKWLPTSISLAEDVGVSYGALAVIGSLMVVLPAKWRPTWAISLGAVAVAGVVMGHTFTNVGHLIALTIGLLTGWLLLRSGHARAHRLNRFETGLLVIAAVLGYILLVG</sequence>
<protein>
    <recommendedName>
        <fullName evidence="8">Rhomboid family intramembrane serine protease</fullName>
    </recommendedName>
</protein>
<reference evidence="6 7" key="1">
    <citation type="submission" date="2018-02" db="EMBL/GenBank/DDBJ databases">
        <title>8 Nocardia nova and 1 Nocardia cyriacigeorgica strain used for evolution to TMP-SMX.</title>
        <authorList>
            <person name="Mehta H."/>
            <person name="Weng J."/>
            <person name="Shamoo Y."/>
        </authorList>
    </citation>
    <scope>NUCLEOTIDE SEQUENCE [LARGE SCALE GENOMIC DNA]</scope>
    <source>
        <strain evidence="6 7">BAA2227</strain>
    </source>
</reference>
<dbReference type="AlphaFoldDB" id="A0A2S5ZWG3"/>